<dbReference type="AlphaFoldDB" id="A0A2D1UAJ1"/>
<dbReference type="Pfam" id="PF13181">
    <property type="entry name" value="TPR_8"/>
    <property type="match status" value="1"/>
</dbReference>
<dbReference type="RefSeq" id="WP_099440533.1">
    <property type="nucleotide sequence ID" value="NZ_CP024091.1"/>
</dbReference>
<dbReference type="SUPFAM" id="SSF48452">
    <property type="entry name" value="TPR-like"/>
    <property type="match status" value="2"/>
</dbReference>
<organism evidence="4 5">
    <name type="scientific">Pedobacter ginsengisoli</name>
    <dbReference type="NCBI Taxonomy" id="363852"/>
    <lineage>
        <taxon>Bacteria</taxon>
        <taxon>Pseudomonadati</taxon>
        <taxon>Bacteroidota</taxon>
        <taxon>Sphingobacteriia</taxon>
        <taxon>Sphingobacteriales</taxon>
        <taxon>Sphingobacteriaceae</taxon>
        <taxon>Pedobacter</taxon>
    </lineage>
</organism>
<dbReference type="PANTHER" id="PTHR45586">
    <property type="entry name" value="TPR REPEAT-CONTAINING PROTEIN PA4667"/>
    <property type="match status" value="1"/>
</dbReference>
<protein>
    <recommendedName>
        <fullName evidence="6">Tetratricopeptide repeat-like domain-containing protein</fullName>
    </recommendedName>
</protein>
<evidence type="ECO:0008006" key="6">
    <source>
        <dbReference type="Google" id="ProtNLM"/>
    </source>
</evidence>
<dbReference type="Gene3D" id="1.25.40.10">
    <property type="entry name" value="Tetratricopeptide repeat domain"/>
    <property type="match status" value="3"/>
</dbReference>
<feature type="chain" id="PRO_5013850713" description="Tetratricopeptide repeat-like domain-containing protein" evidence="3">
    <location>
        <begin position="20"/>
        <end position="602"/>
    </location>
</feature>
<dbReference type="EMBL" id="CP024091">
    <property type="protein sequence ID" value="ATP58638.1"/>
    <property type="molecule type" value="Genomic_DNA"/>
</dbReference>
<evidence type="ECO:0000313" key="4">
    <source>
        <dbReference type="EMBL" id="ATP58638.1"/>
    </source>
</evidence>
<dbReference type="OrthoDB" id="9763354at2"/>
<name>A0A2D1UAJ1_9SPHI</name>
<evidence type="ECO:0000256" key="1">
    <source>
        <dbReference type="ARBA" id="ARBA00022737"/>
    </source>
</evidence>
<keyword evidence="2" id="KW-0802">TPR repeat</keyword>
<dbReference type="PANTHER" id="PTHR45586:SF1">
    <property type="entry name" value="LIPOPOLYSACCHARIDE ASSEMBLY PROTEIN B"/>
    <property type="match status" value="1"/>
</dbReference>
<reference evidence="4 5" key="1">
    <citation type="submission" date="2017-10" db="EMBL/GenBank/DDBJ databases">
        <title>Whole genome of Pedobacter ginsengisoli T01R-27 isolated from tomato rhizosphere.</title>
        <authorList>
            <person name="Weon H.-Y."/>
            <person name="Lee S.A."/>
            <person name="Sang M.K."/>
            <person name="Song J."/>
        </authorList>
    </citation>
    <scope>NUCLEOTIDE SEQUENCE [LARGE SCALE GENOMIC DNA]</scope>
    <source>
        <strain evidence="4 5">T01R-27</strain>
    </source>
</reference>
<dbReference type="KEGG" id="pgs:CPT03_20295"/>
<sequence length="602" mass="68734">MRKLILILFFCYSSFLSLAQGNVDEGLAFQYYQQGQYHEASVLLEKLFNSTKNDTYFDLWYTSLIKLKKLEDAERIAKRLVKQNPKNLHYTMALARVYQEKGQIDAANKAYAETLNNLPADEFKIREVANIFYSFQAYDLAISTFLQGRKVLNNEKIFTYELLSIYRFKKDKNMLVQEYINALGQMPELLPQAESVLSTIFEDNADYLILQSALLKKIQKEPQTEIYTKLLIWQYLQQQEYELALRQLIAQDKRIKDDGGILFNAANTFVANQAYTTAIKAFEYLISKGKGNPYFLPAKVEMIDAKYQLVIAGQYDKKAITDLSTEYTQIISEYGKTVQTVFAMKKLANLQAYFLNDLSSAEKTLEDALTISGLSATETGQMKLELGDIYILTQQPWEAFLIYEQVAKQFENQAVGNEAHFRSAKLSFYQGNFAYAKSQADVLKASTSQLIANDALNLSLMISDNLQSKIDSNALKMYADAEMLQFRNLPTKALGKLDSIAIKFPDNGLADDILMAKSRIYIKTNDINNAVKVLKELIAQQSNSLWADDALFTLADLYEKNLKNNEEAKTLYQKLISDYPGSMFTTEARKRFRKLRGDNIGT</sequence>
<dbReference type="Proteomes" id="UP000223749">
    <property type="component" value="Chromosome"/>
</dbReference>
<dbReference type="InterPro" id="IPR011990">
    <property type="entry name" value="TPR-like_helical_dom_sf"/>
</dbReference>
<dbReference type="Pfam" id="PF13174">
    <property type="entry name" value="TPR_6"/>
    <property type="match status" value="1"/>
</dbReference>
<dbReference type="InterPro" id="IPR019734">
    <property type="entry name" value="TPR_rpt"/>
</dbReference>
<keyword evidence="1" id="KW-0677">Repeat</keyword>
<evidence type="ECO:0000256" key="3">
    <source>
        <dbReference type="SAM" id="SignalP"/>
    </source>
</evidence>
<accession>A0A2D1UAJ1</accession>
<dbReference type="InterPro" id="IPR051012">
    <property type="entry name" value="CellSynth/LPSAsmb/PSIAsmb"/>
</dbReference>
<gene>
    <name evidence="4" type="ORF">CPT03_20295</name>
</gene>
<proteinExistence type="predicted"/>
<evidence type="ECO:0000313" key="5">
    <source>
        <dbReference type="Proteomes" id="UP000223749"/>
    </source>
</evidence>
<feature type="signal peptide" evidence="3">
    <location>
        <begin position="1"/>
        <end position="19"/>
    </location>
</feature>
<evidence type="ECO:0000256" key="2">
    <source>
        <dbReference type="ARBA" id="ARBA00022803"/>
    </source>
</evidence>
<keyword evidence="5" id="KW-1185">Reference proteome</keyword>
<keyword evidence="3" id="KW-0732">Signal</keyword>